<gene>
    <name evidence="1" type="ORF">GCM10011390_51310</name>
</gene>
<organism evidence="1 2">
    <name type="scientific">Aureimonas endophytica</name>
    <dbReference type="NCBI Taxonomy" id="2027858"/>
    <lineage>
        <taxon>Bacteria</taxon>
        <taxon>Pseudomonadati</taxon>
        <taxon>Pseudomonadota</taxon>
        <taxon>Alphaproteobacteria</taxon>
        <taxon>Hyphomicrobiales</taxon>
        <taxon>Aurantimonadaceae</taxon>
        <taxon>Aureimonas</taxon>
    </lineage>
</organism>
<keyword evidence="2" id="KW-1185">Reference proteome</keyword>
<sequence>MGSHSLLQGIFLTQGLNLCLVPPAQAGKFFSPSAAGKDF</sequence>
<evidence type="ECO:0000313" key="2">
    <source>
        <dbReference type="Proteomes" id="UP000644699"/>
    </source>
</evidence>
<dbReference type="EMBL" id="BMIQ01000041">
    <property type="protein sequence ID" value="GGE25608.1"/>
    <property type="molecule type" value="Genomic_DNA"/>
</dbReference>
<comment type="caution">
    <text evidence="1">The sequence shown here is derived from an EMBL/GenBank/DDBJ whole genome shotgun (WGS) entry which is preliminary data.</text>
</comment>
<protein>
    <submittedName>
        <fullName evidence="1">Uncharacterized protein</fullName>
    </submittedName>
</protein>
<dbReference type="AlphaFoldDB" id="A0A917EEI9"/>
<name>A0A917EEI9_9HYPH</name>
<reference evidence="1" key="2">
    <citation type="submission" date="2020-09" db="EMBL/GenBank/DDBJ databases">
        <authorList>
            <person name="Sun Q."/>
            <person name="Zhou Y."/>
        </authorList>
    </citation>
    <scope>NUCLEOTIDE SEQUENCE</scope>
    <source>
        <strain evidence="1">CGMCC 1.15367</strain>
    </source>
</reference>
<accession>A0A917EEI9</accession>
<reference evidence="1" key="1">
    <citation type="journal article" date="2014" name="Int. J. Syst. Evol. Microbiol.">
        <title>Complete genome sequence of Corynebacterium casei LMG S-19264T (=DSM 44701T), isolated from a smear-ripened cheese.</title>
        <authorList>
            <consortium name="US DOE Joint Genome Institute (JGI-PGF)"/>
            <person name="Walter F."/>
            <person name="Albersmeier A."/>
            <person name="Kalinowski J."/>
            <person name="Ruckert C."/>
        </authorList>
    </citation>
    <scope>NUCLEOTIDE SEQUENCE</scope>
    <source>
        <strain evidence="1">CGMCC 1.15367</strain>
    </source>
</reference>
<proteinExistence type="predicted"/>
<dbReference type="Proteomes" id="UP000644699">
    <property type="component" value="Unassembled WGS sequence"/>
</dbReference>
<evidence type="ECO:0000313" key="1">
    <source>
        <dbReference type="EMBL" id="GGE25608.1"/>
    </source>
</evidence>